<dbReference type="GO" id="GO:0010150">
    <property type="term" value="P:leaf senescence"/>
    <property type="evidence" value="ECO:0007669"/>
    <property type="project" value="UniProtKB-ARBA"/>
</dbReference>
<dbReference type="AlphaFoldDB" id="A0A1J3H3K1"/>
<reference evidence="3" key="1">
    <citation type="submission" date="2016-07" db="EMBL/GenBank/DDBJ databases">
        <title>De novo transcriptome assembly of four accessions of the metal hyperaccumulator plant Noccaea caerulescens.</title>
        <authorList>
            <person name="Blande D."/>
            <person name="Halimaa P."/>
            <person name="Tervahauta A.I."/>
            <person name="Aarts M.G."/>
            <person name="Karenlampi S.O."/>
        </authorList>
    </citation>
    <scope>NUCLEOTIDE SEQUENCE</scope>
</reference>
<accession>A0A1J3H3K1</accession>
<feature type="compositionally biased region" description="Polar residues" evidence="2">
    <location>
        <begin position="37"/>
        <end position="53"/>
    </location>
</feature>
<feature type="region of interest" description="Disordered" evidence="2">
    <location>
        <begin position="37"/>
        <end position="171"/>
    </location>
</feature>
<evidence type="ECO:0000256" key="2">
    <source>
        <dbReference type="SAM" id="MobiDB-lite"/>
    </source>
</evidence>
<evidence type="ECO:0000256" key="1">
    <source>
        <dbReference type="ARBA" id="ARBA00034773"/>
    </source>
</evidence>
<dbReference type="PANTHER" id="PTHR46525">
    <property type="entry name" value="EMB|CAB72159.1"/>
    <property type="match status" value="1"/>
</dbReference>
<evidence type="ECO:0000313" key="3">
    <source>
        <dbReference type="EMBL" id="JAU61180.1"/>
    </source>
</evidence>
<dbReference type="Pfam" id="PF04520">
    <property type="entry name" value="Senescence_reg"/>
    <property type="match status" value="1"/>
</dbReference>
<dbReference type="EMBL" id="GEVL01016161">
    <property type="protein sequence ID" value="JAU61180.1"/>
    <property type="molecule type" value="Transcribed_RNA"/>
</dbReference>
<sequence length="171" mass="19874">MEKNNMRYEVWRSLRDGDFQEDDVWDVLDDGYHHSSFMISNHTTKPSFSTKSLLPSEPRMIPERQSREGMAPMRQQSAPINVPDWSMVHRKKTEKVDDNDDDHDDDDHDDDDDNGSGDDNDDDEYVSPQEYFLRRSQFSSSSVMEGVGRKLKGRDLNNVRNAVLKKTGFLE</sequence>
<gene>
    <name evidence="3" type="ORF">LE_TR17928_c0_g1_i1_g.57725</name>
</gene>
<name>A0A1J3H3K1_NOCCA</name>
<dbReference type="PANTHER" id="PTHR46525:SF2">
    <property type="entry name" value="EMB|CAB72159.1"/>
    <property type="match status" value="1"/>
</dbReference>
<comment type="similarity">
    <text evidence="1">Belongs to the senescence regulator S40 family.</text>
</comment>
<evidence type="ECO:0008006" key="4">
    <source>
        <dbReference type="Google" id="ProtNLM"/>
    </source>
</evidence>
<feature type="compositionally biased region" description="Acidic residues" evidence="2">
    <location>
        <begin position="97"/>
        <end position="125"/>
    </location>
</feature>
<dbReference type="InterPro" id="IPR007608">
    <property type="entry name" value="Senescence_reg_S40"/>
</dbReference>
<protein>
    <recommendedName>
        <fullName evidence="4">Senescence regulator S40</fullName>
    </recommendedName>
</protein>
<organism evidence="3">
    <name type="scientific">Noccaea caerulescens</name>
    <name type="common">Alpine penny-cress</name>
    <name type="synonym">Thlaspi caerulescens</name>
    <dbReference type="NCBI Taxonomy" id="107243"/>
    <lineage>
        <taxon>Eukaryota</taxon>
        <taxon>Viridiplantae</taxon>
        <taxon>Streptophyta</taxon>
        <taxon>Embryophyta</taxon>
        <taxon>Tracheophyta</taxon>
        <taxon>Spermatophyta</taxon>
        <taxon>Magnoliopsida</taxon>
        <taxon>eudicotyledons</taxon>
        <taxon>Gunneridae</taxon>
        <taxon>Pentapetalae</taxon>
        <taxon>rosids</taxon>
        <taxon>malvids</taxon>
        <taxon>Brassicales</taxon>
        <taxon>Brassicaceae</taxon>
        <taxon>Coluteocarpeae</taxon>
        <taxon>Noccaea</taxon>
    </lineage>
</organism>
<proteinExistence type="inferred from homology"/>